<reference evidence="1" key="1">
    <citation type="submission" date="2018-02" db="EMBL/GenBank/DDBJ databases">
        <title>Rhizophora mucronata_Transcriptome.</title>
        <authorList>
            <person name="Meera S.P."/>
            <person name="Sreeshan A."/>
            <person name="Augustine A."/>
        </authorList>
    </citation>
    <scope>NUCLEOTIDE SEQUENCE</scope>
    <source>
        <tissue evidence="1">Leaf</tissue>
    </source>
</reference>
<accession>A0A2P2P3B7</accession>
<protein>
    <submittedName>
        <fullName evidence="1">Uncharacterized protein</fullName>
    </submittedName>
</protein>
<proteinExistence type="predicted"/>
<dbReference type="EMBL" id="GGEC01068738">
    <property type="protein sequence ID" value="MBX49222.1"/>
    <property type="molecule type" value="Transcribed_RNA"/>
</dbReference>
<organism evidence="1">
    <name type="scientific">Rhizophora mucronata</name>
    <name type="common">Asiatic mangrove</name>
    <dbReference type="NCBI Taxonomy" id="61149"/>
    <lineage>
        <taxon>Eukaryota</taxon>
        <taxon>Viridiplantae</taxon>
        <taxon>Streptophyta</taxon>
        <taxon>Embryophyta</taxon>
        <taxon>Tracheophyta</taxon>
        <taxon>Spermatophyta</taxon>
        <taxon>Magnoliopsida</taxon>
        <taxon>eudicotyledons</taxon>
        <taxon>Gunneridae</taxon>
        <taxon>Pentapetalae</taxon>
        <taxon>rosids</taxon>
        <taxon>fabids</taxon>
        <taxon>Malpighiales</taxon>
        <taxon>Rhizophoraceae</taxon>
        <taxon>Rhizophora</taxon>
    </lineage>
</organism>
<dbReference type="AlphaFoldDB" id="A0A2P2P3B7"/>
<evidence type="ECO:0000313" key="1">
    <source>
        <dbReference type="EMBL" id="MBX49222.1"/>
    </source>
</evidence>
<name>A0A2P2P3B7_RHIMU</name>
<sequence length="50" mass="5954">MYDVYFHLEMQTTLAEHTGYISFYNYSGCPRHQFLTTFSLRTPFSTSLLH</sequence>